<dbReference type="EMBL" id="MJEQ01001354">
    <property type="protein sequence ID" value="OIT31108.1"/>
    <property type="molecule type" value="Genomic_DNA"/>
</dbReference>
<proteinExistence type="predicted"/>
<name>A0A314KP60_NICAT</name>
<feature type="region of interest" description="Disordered" evidence="1">
    <location>
        <begin position="1"/>
        <end position="35"/>
    </location>
</feature>
<feature type="compositionally biased region" description="Polar residues" evidence="1">
    <location>
        <begin position="26"/>
        <end position="35"/>
    </location>
</feature>
<evidence type="ECO:0000259" key="2">
    <source>
        <dbReference type="Pfam" id="PF22936"/>
    </source>
</evidence>
<evidence type="ECO:0000313" key="4">
    <source>
        <dbReference type="Proteomes" id="UP000187609"/>
    </source>
</evidence>
<sequence length="158" mass="17370">AYTANVHGGPQEFPTGEHDVAENKGENQPQNAPNLTKDQYNQLLNLLEKLHIGTVAETSNNITSGAVNFAGLLACCTYDEIIGDLSYKCSHLPANFWILDSGASNHMSYNKDLFTNTRTLPSPFLVTLLNGYRVKVTKIGDVVLSPRLTLYRVLFVPS</sequence>
<evidence type="ECO:0000313" key="3">
    <source>
        <dbReference type="EMBL" id="OIT31108.1"/>
    </source>
</evidence>
<accession>A0A314KP60</accession>
<gene>
    <name evidence="3" type="ORF">A4A49_58273</name>
</gene>
<feature type="non-terminal residue" evidence="3">
    <location>
        <position position="1"/>
    </location>
</feature>
<organism evidence="3 4">
    <name type="scientific">Nicotiana attenuata</name>
    <name type="common">Coyote tobacco</name>
    <dbReference type="NCBI Taxonomy" id="49451"/>
    <lineage>
        <taxon>Eukaryota</taxon>
        <taxon>Viridiplantae</taxon>
        <taxon>Streptophyta</taxon>
        <taxon>Embryophyta</taxon>
        <taxon>Tracheophyta</taxon>
        <taxon>Spermatophyta</taxon>
        <taxon>Magnoliopsida</taxon>
        <taxon>eudicotyledons</taxon>
        <taxon>Gunneridae</taxon>
        <taxon>Pentapetalae</taxon>
        <taxon>asterids</taxon>
        <taxon>lamiids</taxon>
        <taxon>Solanales</taxon>
        <taxon>Solanaceae</taxon>
        <taxon>Nicotianoideae</taxon>
        <taxon>Nicotianeae</taxon>
        <taxon>Nicotiana</taxon>
    </lineage>
</organism>
<dbReference type="InterPro" id="IPR054722">
    <property type="entry name" value="PolX-like_BBD"/>
</dbReference>
<protein>
    <recommendedName>
        <fullName evidence="2">Retrovirus-related Pol polyprotein from transposon TNT 1-94-like beta-barrel domain-containing protein</fullName>
    </recommendedName>
</protein>
<dbReference type="AlphaFoldDB" id="A0A314KP60"/>
<feature type="compositionally biased region" description="Basic and acidic residues" evidence="1">
    <location>
        <begin position="15"/>
        <end position="25"/>
    </location>
</feature>
<feature type="domain" description="Retrovirus-related Pol polyprotein from transposon TNT 1-94-like beta-barrel" evidence="2">
    <location>
        <begin position="97"/>
        <end position="158"/>
    </location>
</feature>
<feature type="non-terminal residue" evidence="3">
    <location>
        <position position="158"/>
    </location>
</feature>
<dbReference type="Gramene" id="OIT31108">
    <property type="protein sequence ID" value="OIT31108"/>
    <property type="gene ID" value="A4A49_58273"/>
</dbReference>
<reference evidence="3" key="1">
    <citation type="submission" date="2016-11" db="EMBL/GenBank/DDBJ databases">
        <title>The genome of Nicotiana attenuata.</title>
        <authorList>
            <person name="Xu S."/>
            <person name="Brockmoeller T."/>
            <person name="Gaquerel E."/>
            <person name="Navarro A."/>
            <person name="Kuhl H."/>
            <person name="Gase K."/>
            <person name="Ling Z."/>
            <person name="Zhou W."/>
            <person name="Kreitzer C."/>
            <person name="Stanke M."/>
            <person name="Tang H."/>
            <person name="Lyons E."/>
            <person name="Pandey P."/>
            <person name="Pandey S.P."/>
            <person name="Timmermann B."/>
            <person name="Baldwin I.T."/>
        </authorList>
    </citation>
    <scope>NUCLEOTIDE SEQUENCE [LARGE SCALE GENOMIC DNA]</scope>
    <source>
        <strain evidence="3">UT</strain>
    </source>
</reference>
<evidence type="ECO:0000256" key="1">
    <source>
        <dbReference type="SAM" id="MobiDB-lite"/>
    </source>
</evidence>
<keyword evidence="4" id="KW-1185">Reference proteome</keyword>
<dbReference type="Pfam" id="PF22936">
    <property type="entry name" value="Pol_BBD"/>
    <property type="match status" value="1"/>
</dbReference>
<comment type="caution">
    <text evidence="3">The sequence shown here is derived from an EMBL/GenBank/DDBJ whole genome shotgun (WGS) entry which is preliminary data.</text>
</comment>
<dbReference type="Proteomes" id="UP000187609">
    <property type="component" value="Unassembled WGS sequence"/>
</dbReference>